<dbReference type="PANTHER" id="PTHR46118">
    <property type="entry name" value="PROTEIN ABHD11"/>
    <property type="match status" value="1"/>
</dbReference>
<dbReference type="SUPFAM" id="SSF53474">
    <property type="entry name" value="alpha/beta-Hydrolases"/>
    <property type="match status" value="1"/>
</dbReference>
<dbReference type="EC" id="3.1.1.116" evidence="3"/>
<dbReference type="InterPro" id="IPR000073">
    <property type="entry name" value="AB_hydrolase_1"/>
</dbReference>
<evidence type="ECO:0000256" key="11">
    <source>
        <dbReference type="ARBA" id="ARBA00048919"/>
    </source>
</evidence>
<comment type="catalytic activity">
    <reaction evidence="10">
        <text>1-octadecanoyl-2-(9Z-octadecenoyl)-sn-glycerol + H2O = 2-(9Z-octadecenoyl)-glycerol + octadecanoate + H(+)</text>
        <dbReference type="Rhea" id="RHEA:77103"/>
        <dbReference type="ChEBI" id="CHEBI:15377"/>
        <dbReference type="ChEBI" id="CHEBI:15378"/>
        <dbReference type="ChEBI" id="CHEBI:25629"/>
        <dbReference type="ChEBI" id="CHEBI:73990"/>
        <dbReference type="ChEBI" id="CHEBI:75468"/>
    </reaction>
</comment>
<comment type="catalytic activity">
    <reaction evidence="11">
        <text>1-octadecanoyl-2-(5Z,8Z,11Z,14Z-eicosatetraenoyl)-sn-glycerol + H2O = 2-(5Z,8Z,11Z,14Z-eicosatetraenoyl)-glycerol + octadecanoate + H(+)</text>
        <dbReference type="Rhea" id="RHEA:38507"/>
        <dbReference type="ChEBI" id="CHEBI:15377"/>
        <dbReference type="ChEBI" id="CHEBI:15378"/>
        <dbReference type="ChEBI" id="CHEBI:25629"/>
        <dbReference type="ChEBI" id="CHEBI:52392"/>
        <dbReference type="ChEBI" id="CHEBI:75728"/>
    </reaction>
</comment>
<accession>A0A1B6BZT1</accession>
<dbReference type="AlphaFoldDB" id="A0A1B6BZT1"/>
<evidence type="ECO:0000256" key="8">
    <source>
        <dbReference type="ARBA" id="ARBA00048283"/>
    </source>
</evidence>
<comment type="catalytic activity">
    <reaction evidence="6">
        <text>a 1,3-diacyl-sn-glycerol + H2O = a 1-acyl-sn-glycerol + a fatty acid + H(+)</text>
        <dbReference type="Rhea" id="RHEA:38503"/>
        <dbReference type="ChEBI" id="CHEBI:15377"/>
        <dbReference type="ChEBI" id="CHEBI:15378"/>
        <dbReference type="ChEBI" id="CHEBI:28868"/>
        <dbReference type="ChEBI" id="CHEBI:64683"/>
        <dbReference type="ChEBI" id="CHEBI:77272"/>
    </reaction>
</comment>
<sequence length="307" mass="34566">MIIRSNVLLKRIDTLFSCNIVRTCTSFVDIRDKYSPVDLQYTSYLPKVENEIKKPPIIILHGILGARSNWNTLAKTIADKTSRQVLALDARNHGESGHSDNFSYHHMASDVVDFMEKLNISNATLIGHSMGGRTSMLLSLLYPAMVESLIIVDISPQGISPGFNKIPLYLKAMSDFPIDNNANISENRKACVKQLIKVTEDKMLSNFLSSNLVNVYQNHHEWRINLKSLINHIEHIGDFDCDIGKSYKGSTLFIGGGNSDYINEKTAPIIKKLFPAAKIEIIKDCGHWLHVEKPTEFCNLTCNFINQ</sequence>
<dbReference type="Pfam" id="PF00561">
    <property type="entry name" value="Abhydrolase_1"/>
    <property type="match status" value="1"/>
</dbReference>
<evidence type="ECO:0000313" key="13">
    <source>
        <dbReference type="EMBL" id="JAS06777.1"/>
    </source>
</evidence>
<gene>
    <name evidence="14" type="ORF">g.12903</name>
    <name evidence="13" type="ORF">g.12914</name>
</gene>
<evidence type="ECO:0000256" key="6">
    <source>
        <dbReference type="ARBA" id="ARBA00043742"/>
    </source>
</evidence>
<comment type="similarity">
    <text evidence="1">Belongs to the AB hydrolase superfamily.</text>
</comment>
<evidence type="ECO:0000256" key="9">
    <source>
        <dbReference type="ARBA" id="ARBA00048504"/>
    </source>
</evidence>
<dbReference type="EMBL" id="GEDC01019466">
    <property type="protein sequence ID" value="JAS17832.1"/>
    <property type="molecule type" value="Transcribed_RNA"/>
</dbReference>
<evidence type="ECO:0000313" key="14">
    <source>
        <dbReference type="EMBL" id="JAS17832.1"/>
    </source>
</evidence>
<name>A0A1B6BZT1_9HEMI</name>
<evidence type="ECO:0000256" key="2">
    <source>
        <dbReference type="ARBA" id="ARBA00022801"/>
    </source>
</evidence>
<evidence type="ECO:0000256" key="3">
    <source>
        <dbReference type="ARBA" id="ARBA00026104"/>
    </source>
</evidence>
<proteinExistence type="inferred from homology"/>
<evidence type="ECO:0000256" key="1">
    <source>
        <dbReference type="ARBA" id="ARBA00008645"/>
    </source>
</evidence>
<dbReference type="GO" id="GO:0052689">
    <property type="term" value="F:carboxylic ester hydrolase activity"/>
    <property type="evidence" value="ECO:0007669"/>
    <property type="project" value="TreeGrafter"/>
</dbReference>
<dbReference type="GO" id="GO:0005739">
    <property type="term" value="C:mitochondrion"/>
    <property type="evidence" value="ECO:0007669"/>
    <property type="project" value="TreeGrafter"/>
</dbReference>
<dbReference type="InterPro" id="IPR029058">
    <property type="entry name" value="AB_hydrolase_fold"/>
</dbReference>
<comment type="catalytic activity">
    <reaction evidence="5">
        <text>a 1,2-diacyl-sn-glycerol + H2O = a 2-acylglycerol + a fatty acid + H(+)</text>
        <dbReference type="Rhea" id="RHEA:33275"/>
        <dbReference type="ChEBI" id="CHEBI:15377"/>
        <dbReference type="ChEBI" id="CHEBI:15378"/>
        <dbReference type="ChEBI" id="CHEBI:17389"/>
        <dbReference type="ChEBI" id="CHEBI:17815"/>
        <dbReference type="ChEBI" id="CHEBI:28868"/>
        <dbReference type="EC" id="3.1.1.116"/>
    </reaction>
</comment>
<dbReference type="Gene3D" id="3.40.50.1820">
    <property type="entry name" value="alpha/beta hydrolase"/>
    <property type="match status" value="1"/>
</dbReference>
<dbReference type="EMBL" id="GEDC01030521">
    <property type="protein sequence ID" value="JAS06777.1"/>
    <property type="molecule type" value="Transcribed_RNA"/>
</dbReference>
<dbReference type="PANTHER" id="PTHR46118:SF4">
    <property type="entry name" value="PROTEIN ABHD11"/>
    <property type="match status" value="1"/>
</dbReference>
<reference evidence="13" key="1">
    <citation type="submission" date="2015-12" db="EMBL/GenBank/DDBJ databases">
        <title>De novo transcriptome assembly of four potential Pierce s Disease insect vectors from Arizona vineyards.</title>
        <authorList>
            <person name="Tassone E.E."/>
        </authorList>
    </citation>
    <scope>NUCLEOTIDE SEQUENCE</scope>
</reference>
<evidence type="ECO:0000256" key="4">
    <source>
        <dbReference type="ARBA" id="ARBA00042703"/>
    </source>
</evidence>
<protein>
    <recommendedName>
        <fullName evidence="7">sn-1-specific diacylglycerol lipase ABHD11</fullName>
        <ecNumber evidence="3">3.1.1.116</ecNumber>
    </recommendedName>
    <alternativeName>
        <fullName evidence="4">Alpha/beta hydrolase domain-containing protein 11</fullName>
    </alternativeName>
</protein>
<evidence type="ECO:0000256" key="7">
    <source>
        <dbReference type="ARBA" id="ARBA00044064"/>
    </source>
</evidence>
<organism evidence="13">
    <name type="scientific">Clastoptera arizonana</name>
    <name type="common">Arizona spittle bug</name>
    <dbReference type="NCBI Taxonomy" id="38151"/>
    <lineage>
        <taxon>Eukaryota</taxon>
        <taxon>Metazoa</taxon>
        <taxon>Ecdysozoa</taxon>
        <taxon>Arthropoda</taxon>
        <taxon>Hexapoda</taxon>
        <taxon>Insecta</taxon>
        <taxon>Pterygota</taxon>
        <taxon>Neoptera</taxon>
        <taxon>Paraneoptera</taxon>
        <taxon>Hemiptera</taxon>
        <taxon>Auchenorrhyncha</taxon>
        <taxon>Cercopoidea</taxon>
        <taxon>Clastopteridae</taxon>
        <taxon>Clastoptera</taxon>
    </lineage>
</organism>
<evidence type="ECO:0000256" key="5">
    <source>
        <dbReference type="ARBA" id="ARBA00043667"/>
    </source>
</evidence>
<dbReference type="PRINTS" id="PR00111">
    <property type="entry name" value="ABHYDROLASE"/>
</dbReference>
<comment type="catalytic activity">
    <reaction evidence="9">
        <text>1,2-didecanoylglycerol + H2O = decanoylglycerol + decanoate + H(+)</text>
        <dbReference type="Rhea" id="RHEA:48596"/>
        <dbReference type="ChEBI" id="CHEBI:11152"/>
        <dbReference type="ChEBI" id="CHEBI:15377"/>
        <dbReference type="ChEBI" id="CHEBI:15378"/>
        <dbReference type="ChEBI" id="CHEBI:27689"/>
        <dbReference type="ChEBI" id="CHEBI:90605"/>
    </reaction>
</comment>
<keyword evidence="2" id="KW-0378">Hydrolase</keyword>
<evidence type="ECO:0000256" key="10">
    <source>
        <dbReference type="ARBA" id="ARBA00048513"/>
    </source>
</evidence>
<evidence type="ECO:0000259" key="12">
    <source>
        <dbReference type="Pfam" id="PF00561"/>
    </source>
</evidence>
<feature type="domain" description="AB hydrolase-1" evidence="12">
    <location>
        <begin position="55"/>
        <end position="294"/>
    </location>
</feature>
<comment type="catalytic activity">
    <reaction evidence="8">
        <text>1-octadecanoyl-2-(4Z,7Z,10Z,13Z,16Z,19Z-docosahexaenoyl)-sn-glycerol + H2O = 2-(4Z,7Z,10Z,13Z,16Z,19Z-docosahexaenoyl)-glycerol + octadecanoate + H(+)</text>
        <dbReference type="Rhea" id="RHEA:77107"/>
        <dbReference type="ChEBI" id="CHEBI:15377"/>
        <dbReference type="ChEBI" id="CHEBI:15378"/>
        <dbReference type="ChEBI" id="CHEBI:25629"/>
        <dbReference type="ChEBI" id="CHEBI:77129"/>
        <dbReference type="ChEBI" id="CHEBI:186738"/>
    </reaction>
</comment>